<accession>A0A841R6U6</accession>
<dbReference type="InterPro" id="IPR001296">
    <property type="entry name" value="Glyco_trans_1"/>
</dbReference>
<gene>
    <name evidence="7" type="ORF">HNR50_000734</name>
</gene>
<evidence type="ECO:0000313" key="8">
    <source>
        <dbReference type="Proteomes" id="UP000587760"/>
    </source>
</evidence>
<evidence type="ECO:0000256" key="4">
    <source>
        <dbReference type="ARBA" id="ARBA00022679"/>
    </source>
</evidence>
<evidence type="ECO:0000256" key="1">
    <source>
        <dbReference type="ARBA" id="ARBA00001478"/>
    </source>
</evidence>
<dbReference type="EMBL" id="JACHGJ010000001">
    <property type="protein sequence ID" value="MBB6479101.1"/>
    <property type="molecule type" value="Genomic_DNA"/>
</dbReference>
<dbReference type="PANTHER" id="PTHR45825:SF11">
    <property type="entry name" value="ALPHA AMYLASE DOMAIN-CONTAINING PROTEIN"/>
    <property type="match status" value="1"/>
</dbReference>
<dbReference type="GO" id="GO:0009011">
    <property type="term" value="F:alpha-1,4-glucan glucosyltransferase (ADP-glucose donor) activity"/>
    <property type="evidence" value="ECO:0007669"/>
    <property type="project" value="UniProtKB-EC"/>
</dbReference>
<feature type="domain" description="Starch synthase catalytic" evidence="6">
    <location>
        <begin position="2"/>
        <end position="241"/>
    </location>
</feature>
<reference evidence="7 8" key="1">
    <citation type="submission" date="2020-08" db="EMBL/GenBank/DDBJ databases">
        <title>Genomic Encyclopedia of Type Strains, Phase IV (KMG-IV): sequencing the most valuable type-strain genomes for metagenomic binning, comparative biology and taxonomic classification.</title>
        <authorList>
            <person name="Goeker M."/>
        </authorList>
    </citation>
    <scope>NUCLEOTIDE SEQUENCE [LARGE SCALE GENOMIC DNA]</scope>
    <source>
        <strain evidence="7 8">DSM 2461</strain>
    </source>
</reference>
<evidence type="ECO:0000313" key="7">
    <source>
        <dbReference type="EMBL" id="MBB6479101.1"/>
    </source>
</evidence>
<sequence length="504" mass="56734">MNIWQVSREMSPLAEAGGIKDVVYGLSRALVSLGHEVTVVLPMYRFLEDKSYCDPLVSFPLRGRKGDEQISLYPCYVEGIRVLLVKAAVFLSKDRVYTYSMREEGLRADFQYGKGHLDANEMNLTLQYAALEGAMALGELPEVFHLHDGHCGFLPAIMRTKKRYSGYFSRSGTLLTIHNGGAVYQQNIEDFHEVEKLTGLSHSVLKSFHTPMGWNPLLCAGLYGKINTVSERYAEDVMSGKDINSGLIGELFHSAGIELIGITNGIDPDHHDRCSHSPVLKNGTHNSFTEKKRECRALLIKRIADLEKSGYLYGAMIDDDRPLFTLQSRIAYQKGIDVLADFLERYASDLDARFLVLGEGDRDLEARLAGIAGRIGNFAYFRYYDPSLSADVFAGGDFFLVPSQWEPCGLTDFIAQLNGNIPIVHETGGLVKTKDRLNGFSYSPNTPERLAEKVREAIYLYGNDREILHQIRKNAVNIINEKYTWRQVLDERYIPLYRSITGRA</sequence>
<dbReference type="AlphaFoldDB" id="A0A841R6U6"/>
<dbReference type="Pfam" id="PF00534">
    <property type="entry name" value="Glycos_transf_1"/>
    <property type="match status" value="1"/>
</dbReference>
<dbReference type="Pfam" id="PF08323">
    <property type="entry name" value="Glyco_transf_5"/>
    <property type="match status" value="1"/>
</dbReference>
<dbReference type="RefSeq" id="WP_184743900.1">
    <property type="nucleotide sequence ID" value="NZ_JACHGJ010000001.1"/>
</dbReference>
<keyword evidence="4 7" id="KW-0808">Transferase</keyword>
<evidence type="ECO:0000256" key="3">
    <source>
        <dbReference type="ARBA" id="ARBA00022676"/>
    </source>
</evidence>
<dbReference type="InterPro" id="IPR013534">
    <property type="entry name" value="Starch_synth_cat_dom"/>
</dbReference>
<dbReference type="GO" id="GO:0005978">
    <property type="term" value="P:glycogen biosynthetic process"/>
    <property type="evidence" value="ECO:0007669"/>
    <property type="project" value="TreeGrafter"/>
</dbReference>
<proteinExistence type="predicted"/>
<evidence type="ECO:0000259" key="5">
    <source>
        <dbReference type="Pfam" id="PF00534"/>
    </source>
</evidence>
<dbReference type="GO" id="GO:0005829">
    <property type="term" value="C:cytosol"/>
    <property type="evidence" value="ECO:0007669"/>
    <property type="project" value="TreeGrafter"/>
</dbReference>
<comment type="catalytic activity">
    <reaction evidence="1">
        <text>[(1-&gt;4)-alpha-D-glucosyl](n) + ADP-alpha-D-glucose = [(1-&gt;4)-alpha-D-glucosyl](n+1) + ADP + H(+)</text>
        <dbReference type="Rhea" id="RHEA:18189"/>
        <dbReference type="Rhea" id="RHEA-COMP:9584"/>
        <dbReference type="Rhea" id="RHEA-COMP:9587"/>
        <dbReference type="ChEBI" id="CHEBI:15378"/>
        <dbReference type="ChEBI" id="CHEBI:15444"/>
        <dbReference type="ChEBI" id="CHEBI:57498"/>
        <dbReference type="ChEBI" id="CHEBI:456216"/>
        <dbReference type="EC" id="2.4.1.21"/>
    </reaction>
</comment>
<name>A0A841R6U6_9SPIO</name>
<protein>
    <recommendedName>
        <fullName evidence="2">starch synthase</fullName>
        <ecNumber evidence="2">2.4.1.21</ecNumber>
    </recommendedName>
</protein>
<dbReference type="Proteomes" id="UP000587760">
    <property type="component" value="Unassembled WGS sequence"/>
</dbReference>
<organism evidence="7 8">
    <name type="scientific">Spirochaeta isovalerica</name>
    <dbReference type="NCBI Taxonomy" id="150"/>
    <lineage>
        <taxon>Bacteria</taxon>
        <taxon>Pseudomonadati</taxon>
        <taxon>Spirochaetota</taxon>
        <taxon>Spirochaetia</taxon>
        <taxon>Spirochaetales</taxon>
        <taxon>Spirochaetaceae</taxon>
        <taxon>Spirochaeta</taxon>
    </lineage>
</organism>
<dbReference type="PANTHER" id="PTHR45825">
    <property type="entry name" value="GRANULE-BOUND STARCH SYNTHASE 1, CHLOROPLASTIC/AMYLOPLASTIC"/>
    <property type="match status" value="1"/>
</dbReference>
<keyword evidence="8" id="KW-1185">Reference proteome</keyword>
<evidence type="ECO:0000259" key="6">
    <source>
        <dbReference type="Pfam" id="PF08323"/>
    </source>
</evidence>
<comment type="caution">
    <text evidence="7">The sequence shown here is derived from an EMBL/GenBank/DDBJ whole genome shotgun (WGS) entry which is preliminary data.</text>
</comment>
<feature type="domain" description="Glycosyl transferase family 1" evidence="5">
    <location>
        <begin position="317"/>
        <end position="475"/>
    </location>
</feature>
<evidence type="ECO:0000256" key="2">
    <source>
        <dbReference type="ARBA" id="ARBA00012588"/>
    </source>
</evidence>
<keyword evidence="3 7" id="KW-0328">Glycosyltransferase</keyword>
<dbReference type="Gene3D" id="3.40.50.2000">
    <property type="entry name" value="Glycogen Phosphorylase B"/>
    <property type="match status" value="2"/>
</dbReference>
<dbReference type="EC" id="2.4.1.21" evidence="2"/>
<dbReference type="SUPFAM" id="SSF53756">
    <property type="entry name" value="UDP-Glycosyltransferase/glycogen phosphorylase"/>
    <property type="match status" value="1"/>
</dbReference>